<keyword evidence="8" id="KW-1185">Reference proteome</keyword>
<dbReference type="RefSeq" id="XP_021290151.1">
    <property type="nucleotide sequence ID" value="XM_021434476.1"/>
</dbReference>
<keyword evidence="3 6" id="KW-0479">Metal-binding</keyword>
<dbReference type="GO" id="GO:0046872">
    <property type="term" value="F:metal ion binding"/>
    <property type="evidence" value="ECO:0007669"/>
    <property type="project" value="UniProtKB-KW"/>
</dbReference>
<dbReference type="OrthoDB" id="288590at2759"/>
<accession>A0A6J1ATI9</accession>
<dbReference type="GO" id="GO:0051213">
    <property type="term" value="F:dioxygenase activity"/>
    <property type="evidence" value="ECO:0007669"/>
    <property type="project" value="UniProtKB-ARBA"/>
</dbReference>
<evidence type="ECO:0000256" key="6">
    <source>
        <dbReference type="RuleBase" id="RU003682"/>
    </source>
</evidence>
<evidence type="ECO:0000256" key="4">
    <source>
        <dbReference type="ARBA" id="ARBA00023002"/>
    </source>
</evidence>
<keyword evidence="5 6" id="KW-0408">Iron</keyword>
<dbReference type="InterPro" id="IPR044861">
    <property type="entry name" value="IPNS-like_FE2OG_OXY"/>
</dbReference>
<dbReference type="PANTHER" id="PTHR10209">
    <property type="entry name" value="OXIDOREDUCTASE, 2OG-FE II OXYGENASE FAMILY PROTEIN"/>
    <property type="match status" value="1"/>
</dbReference>
<gene>
    <name evidence="9" type="primary">LOC110421033</name>
</gene>
<evidence type="ECO:0000313" key="9">
    <source>
        <dbReference type="RefSeq" id="XP_021290151.1"/>
    </source>
</evidence>
<evidence type="ECO:0000256" key="5">
    <source>
        <dbReference type="ARBA" id="ARBA00023004"/>
    </source>
</evidence>
<dbReference type="AlphaFoldDB" id="A0A6J1ATI9"/>
<dbReference type="PROSITE" id="PS51471">
    <property type="entry name" value="FE2OG_OXY"/>
    <property type="match status" value="1"/>
</dbReference>
<dbReference type="Pfam" id="PF14226">
    <property type="entry name" value="DIOX_N"/>
    <property type="match status" value="1"/>
</dbReference>
<evidence type="ECO:0000313" key="8">
    <source>
        <dbReference type="Proteomes" id="UP000504621"/>
    </source>
</evidence>
<dbReference type="Pfam" id="PF03171">
    <property type="entry name" value="2OG-FeII_Oxy"/>
    <property type="match status" value="1"/>
</dbReference>
<dbReference type="GeneID" id="110421033"/>
<dbReference type="FunFam" id="2.60.120.330:FF:000005">
    <property type="entry name" value="1-aminocyclopropane-1-carboxylate oxidase homolog 1"/>
    <property type="match status" value="1"/>
</dbReference>
<evidence type="ECO:0000256" key="1">
    <source>
        <dbReference type="ARBA" id="ARBA00001962"/>
    </source>
</evidence>
<evidence type="ECO:0000259" key="7">
    <source>
        <dbReference type="PROSITE" id="PS51471"/>
    </source>
</evidence>
<reference evidence="9" key="1">
    <citation type="submission" date="2025-08" db="UniProtKB">
        <authorList>
            <consortium name="RefSeq"/>
        </authorList>
    </citation>
    <scope>IDENTIFICATION</scope>
    <source>
        <tissue evidence="9">Leaf</tissue>
    </source>
</reference>
<name>A0A6J1ATI9_9ROSI</name>
<organism evidence="8 9">
    <name type="scientific">Herrania umbratica</name>
    <dbReference type="NCBI Taxonomy" id="108875"/>
    <lineage>
        <taxon>Eukaryota</taxon>
        <taxon>Viridiplantae</taxon>
        <taxon>Streptophyta</taxon>
        <taxon>Embryophyta</taxon>
        <taxon>Tracheophyta</taxon>
        <taxon>Spermatophyta</taxon>
        <taxon>Magnoliopsida</taxon>
        <taxon>eudicotyledons</taxon>
        <taxon>Gunneridae</taxon>
        <taxon>Pentapetalae</taxon>
        <taxon>rosids</taxon>
        <taxon>malvids</taxon>
        <taxon>Malvales</taxon>
        <taxon>Malvaceae</taxon>
        <taxon>Byttnerioideae</taxon>
        <taxon>Herrania</taxon>
    </lineage>
</organism>
<dbReference type="Proteomes" id="UP000504621">
    <property type="component" value="Unplaced"/>
</dbReference>
<keyword evidence="4 6" id="KW-0560">Oxidoreductase</keyword>
<feature type="domain" description="Fe2OG dioxygenase" evidence="7">
    <location>
        <begin position="215"/>
        <end position="319"/>
    </location>
</feature>
<dbReference type="Gene3D" id="2.60.120.330">
    <property type="entry name" value="B-lactam Antibiotic, Isopenicillin N Synthase, Chain"/>
    <property type="match status" value="1"/>
</dbReference>
<proteinExistence type="inferred from homology"/>
<dbReference type="PANTHER" id="PTHR10209:SF791">
    <property type="entry name" value="1-AMINOCYCLOPROPANE-1-CARBOXYLATE OXIDASE HOMOLOG 1"/>
    <property type="match status" value="1"/>
</dbReference>
<comment type="similarity">
    <text evidence="2 6">Belongs to the iron/ascorbate-dependent oxidoreductase family.</text>
</comment>
<dbReference type="SUPFAM" id="SSF51197">
    <property type="entry name" value="Clavaminate synthase-like"/>
    <property type="match status" value="1"/>
</dbReference>
<dbReference type="InterPro" id="IPR005123">
    <property type="entry name" value="Oxoglu/Fe-dep_dioxygenase_dom"/>
</dbReference>
<comment type="cofactor">
    <cofactor evidence="1">
        <name>Fe cation</name>
        <dbReference type="ChEBI" id="CHEBI:24875"/>
    </cofactor>
</comment>
<dbReference type="InterPro" id="IPR027443">
    <property type="entry name" value="IPNS-like_sf"/>
</dbReference>
<dbReference type="InterPro" id="IPR026992">
    <property type="entry name" value="DIOX_N"/>
</dbReference>
<evidence type="ECO:0000256" key="2">
    <source>
        <dbReference type="ARBA" id="ARBA00008056"/>
    </source>
</evidence>
<sequence>MVTAKSSNPDQFDRASELKAFDDTKAGVKGLVDAGITEVPRIFHQPPDKIQKTSVSGDTQFSIPVIDLEGVKKDPITRKEIVEKVGNGSRKWGFFQVVNHGIPESVLEEMKDGIRRFFEQDLEVKKQCYTRDYSKPVVYNSNFDLYTGLAVNWRDSFFSLMAPNPPKMEDLPAVCRDIMVDYSKQVQNLGYLLLELLSEALGLKPDHLKDMDCGRGLAMLCHCYPACPQPELALGISKHADNDFVTVLLQDHIGGLQVLHEDKWIDVPPTPGALVINIGDLLQLSPSLISNDVYKSVEHRVLANSVGPRVSVACFFSTSVMSRLYGPIKELLSEENPPKYRETTVRDYVTYSNGRGLDVAGTSPLLHFRL</sequence>
<evidence type="ECO:0000256" key="3">
    <source>
        <dbReference type="ARBA" id="ARBA00022723"/>
    </source>
</evidence>
<protein>
    <submittedName>
        <fullName evidence="9">1-aminocyclopropane-1-carboxylate oxidase homolog 1-like isoform X1</fullName>
    </submittedName>
</protein>